<comment type="subcellular location">
    <subcellularLocation>
        <location evidence="1">Membrane</location>
        <topology evidence="1">Multi-pass membrane protein</topology>
    </subcellularLocation>
</comment>
<evidence type="ECO:0000256" key="1">
    <source>
        <dbReference type="ARBA" id="ARBA00004141"/>
    </source>
</evidence>
<dbReference type="InterPro" id="IPR051784">
    <property type="entry name" value="Nod_factor_ABC_transporter"/>
</dbReference>
<evidence type="ECO:0000256" key="2">
    <source>
        <dbReference type="ARBA" id="ARBA00022692"/>
    </source>
</evidence>
<evidence type="ECO:0000313" key="9">
    <source>
        <dbReference type="Proteomes" id="UP000770330"/>
    </source>
</evidence>
<feature type="transmembrane region" description="Helical" evidence="6">
    <location>
        <begin position="224"/>
        <end position="244"/>
    </location>
</feature>
<protein>
    <submittedName>
        <fullName evidence="8">ABC transporter permease</fullName>
    </submittedName>
</protein>
<dbReference type="PANTHER" id="PTHR43229">
    <property type="entry name" value="NODULATION PROTEIN J"/>
    <property type="match status" value="1"/>
</dbReference>
<dbReference type="Proteomes" id="UP000770330">
    <property type="component" value="Unassembled WGS sequence"/>
</dbReference>
<sequence>MSNTARTNNKRAELQAEESRAEGNRMEERTANTRSAVDTRPRVSSIDEDEEYIPPRANYPLVRVIEQGRYETMAMLRNGEQLMLNIIFPVMALIALRFTGLIDEYANSVGVSRMDAAVPGVLALCVISTALSGQGIATGFDRRYGVLRFLATTPLGRNGLIMGKCIAVLVVVAIQFTLVAVLGYGLGWRPDAIAVSRSIITMIMGAGAFTALGLLIAGTVRAEATLAIVNIAWVILAGAGGVVFPLKSFPDWYAGVVAWSPSAALGDALRGNFIQHQWLAEPHWVLIVWTVVIGFVASRKFKWSD</sequence>
<feature type="domain" description="ABC-2 type transporter transmembrane" evidence="7">
    <location>
        <begin position="70"/>
        <end position="273"/>
    </location>
</feature>
<reference evidence="8" key="1">
    <citation type="submission" date="2020-04" db="EMBL/GenBank/DDBJ databases">
        <title>Deep metagenomics examines the oral microbiome during advanced dental caries in children, revealing novel taxa and co-occurrences with host molecules.</title>
        <authorList>
            <person name="Baker J.L."/>
            <person name="Morton J.T."/>
            <person name="Dinis M."/>
            <person name="Alvarez R."/>
            <person name="Tran N.C."/>
            <person name="Knight R."/>
            <person name="Edlund A."/>
        </authorList>
    </citation>
    <scope>NUCLEOTIDE SEQUENCE</scope>
    <source>
        <strain evidence="8">JCVI_39_bin.18</strain>
    </source>
</reference>
<evidence type="ECO:0000256" key="5">
    <source>
        <dbReference type="SAM" id="MobiDB-lite"/>
    </source>
</evidence>
<dbReference type="RefSeq" id="WP_303944789.1">
    <property type="nucleotide sequence ID" value="NZ_JABZXO010000012.1"/>
</dbReference>
<dbReference type="GO" id="GO:0016020">
    <property type="term" value="C:membrane"/>
    <property type="evidence" value="ECO:0007669"/>
    <property type="project" value="UniProtKB-SubCell"/>
</dbReference>
<evidence type="ECO:0000313" key="8">
    <source>
        <dbReference type="EMBL" id="MBF1657420.1"/>
    </source>
</evidence>
<comment type="caution">
    <text evidence="8">The sequence shown here is derived from an EMBL/GenBank/DDBJ whole genome shotgun (WGS) entry which is preliminary data.</text>
</comment>
<feature type="transmembrane region" description="Helical" evidence="6">
    <location>
        <begin position="283"/>
        <end position="301"/>
    </location>
</feature>
<evidence type="ECO:0000256" key="6">
    <source>
        <dbReference type="SAM" id="Phobius"/>
    </source>
</evidence>
<feature type="compositionally biased region" description="Basic and acidic residues" evidence="5">
    <location>
        <begin position="10"/>
        <end position="41"/>
    </location>
</feature>
<feature type="transmembrane region" description="Helical" evidence="6">
    <location>
        <begin position="82"/>
        <end position="100"/>
    </location>
</feature>
<keyword evidence="4 6" id="KW-0472">Membrane</keyword>
<evidence type="ECO:0000259" key="7">
    <source>
        <dbReference type="Pfam" id="PF01061"/>
    </source>
</evidence>
<keyword evidence="3 6" id="KW-1133">Transmembrane helix</keyword>
<dbReference type="AlphaFoldDB" id="A0A930PMB7"/>
<name>A0A930PMB7_9MICC</name>
<accession>A0A930PMB7</accession>
<organism evidence="8 9">
    <name type="scientific">Rothia mucilaginosa</name>
    <dbReference type="NCBI Taxonomy" id="43675"/>
    <lineage>
        <taxon>Bacteria</taxon>
        <taxon>Bacillati</taxon>
        <taxon>Actinomycetota</taxon>
        <taxon>Actinomycetes</taxon>
        <taxon>Micrococcales</taxon>
        <taxon>Micrococcaceae</taxon>
        <taxon>Rothia</taxon>
    </lineage>
</organism>
<proteinExistence type="predicted"/>
<gene>
    <name evidence="8" type="ORF">HXO61_05760</name>
</gene>
<dbReference type="EMBL" id="JABZXO010000012">
    <property type="protein sequence ID" value="MBF1657420.1"/>
    <property type="molecule type" value="Genomic_DNA"/>
</dbReference>
<dbReference type="GO" id="GO:0140359">
    <property type="term" value="F:ABC-type transporter activity"/>
    <property type="evidence" value="ECO:0007669"/>
    <property type="project" value="InterPro"/>
</dbReference>
<evidence type="ECO:0000256" key="4">
    <source>
        <dbReference type="ARBA" id="ARBA00023136"/>
    </source>
</evidence>
<dbReference type="Pfam" id="PF01061">
    <property type="entry name" value="ABC2_membrane"/>
    <property type="match status" value="1"/>
</dbReference>
<dbReference type="PANTHER" id="PTHR43229:SF2">
    <property type="entry name" value="NODULATION PROTEIN J"/>
    <property type="match status" value="1"/>
</dbReference>
<feature type="region of interest" description="Disordered" evidence="5">
    <location>
        <begin position="1"/>
        <end position="45"/>
    </location>
</feature>
<evidence type="ECO:0000256" key="3">
    <source>
        <dbReference type="ARBA" id="ARBA00022989"/>
    </source>
</evidence>
<feature type="transmembrane region" description="Helical" evidence="6">
    <location>
        <begin position="120"/>
        <end position="140"/>
    </location>
</feature>
<keyword evidence="2 6" id="KW-0812">Transmembrane</keyword>
<feature type="transmembrane region" description="Helical" evidence="6">
    <location>
        <begin position="198"/>
        <end position="217"/>
    </location>
</feature>
<dbReference type="InterPro" id="IPR013525">
    <property type="entry name" value="ABC2_TM"/>
</dbReference>
<feature type="transmembrane region" description="Helical" evidence="6">
    <location>
        <begin position="161"/>
        <end position="186"/>
    </location>
</feature>